<evidence type="ECO:0000313" key="2">
    <source>
        <dbReference type="EMBL" id="KAF5319305.1"/>
    </source>
</evidence>
<gene>
    <name evidence="2" type="ORF">D9619_008468</name>
</gene>
<dbReference type="Gene3D" id="1.20.1280.50">
    <property type="match status" value="1"/>
</dbReference>
<name>A0A8H5B9U1_9AGAR</name>
<dbReference type="OrthoDB" id="2915292at2759"/>
<dbReference type="SUPFAM" id="SSF81383">
    <property type="entry name" value="F-box domain"/>
    <property type="match status" value="1"/>
</dbReference>
<dbReference type="CDD" id="cd09917">
    <property type="entry name" value="F-box_SF"/>
    <property type="match status" value="1"/>
</dbReference>
<proteinExistence type="predicted"/>
<organism evidence="2 3">
    <name type="scientific">Psilocybe cf. subviscida</name>
    <dbReference type="NCBI Taxonomy" id="2480587"/>
    <lineage>
        <taxon>Eukaryota</taxon>
        <taxon>Fungi</taxon>
        <taxon>Dikarya</taxon>
        <taxon>Basidiomycota</taxon>
        <taxon>Agaricomycotina</taxon>
        <taxon>Agaricomycetes</taxon>
        <taxon>Agaricomycetidae</taxon>
        <taxon>Agaricales</taxon>
        <taxon>Agaricineae</taxon>
        <taxon>Strophariaceae</taxon>
        <taxon>Psilocybe</taxon>
    </lineage>
</organism>
<accession>A0A8H5B9U1</accession>
<dbReference type="Gene3D" id="3.80.10.10">
    <property type="entry name" value="Ribonuclease Inhibitor"/>
    <property type="match status" value="1"/>
</dbReference>
<sequence>MSPVAQRRPSHSSTMSMSDLPPELWLRIAHFTPDQDLFRLASVNRLFLDMVLDRRYRQLIIDNDQPEALIAKLARIKRDPQVAARVHSLIIHPKAVRSACLKASKAAKGRLRPVQNKHWPEAFRLRTAKIPVEEDVLLADQFLDCLSYLHAVEELSIEWKHGADAENAFCIPFLGAVCMLHASRLRVLKLDMMLSQFCNMIGPLAVLRRVQVLSIHFTRADKHFESWDVPADQSRRVLEDLAAFLNRLSPTLQNLSISSAGHVNMSPLFNRLLQFPQLNRVSLAVPSDPRHIPDPTGFRNFLSAHRRLEALSFSPQYCCSQSALPLEAQHGFATTENWLEHAFGDIVFENLQSLDLGLNILGPGGKRVLPPVPRIGSAAKYTKSLRILGCMISLEDTRTLLYPFSQAGCGTNPRRLTVEVHVLTVELLDLLAEYLPGLEMLDLTYRWVGISGYTNVVSPN</sequence>
<feature type="domain" description="F-box" evidence="1">
    <location>
        <begin position="14"/>
        <end position="59"/>
    </location>
</feature>
<keyword evidence="3" id="KW-1185">Reference proteome</keyword>
<dbReference type="InterPro" id="IPR001810">
    <property type="entry name" value="F-box_dom"/>
</dbReference>
<dbReference type="InterPro" id="IPR032675">
    <property type="entry name" value="LRR_dom_sf"/>
</dbReference>
<dbReference type="AlphaFoldDB" id="A0A8H5B9U1"/>
<reference evidence="2 3" key="1">
    <citation type="journal article" date="2020" name="ISME J.">
        <title>Uncovering the hidden diversity of litter-decomposition mechanisms in mushroom-forming fungi.</title>
        <authorList>
            <person name="Floudas D."/>
            <person name="Bentzer J."/>
            <person name="Ahren D."/>
            <person name="Johansson T."/>
            <person name="Persson P."/>
            <person name="Tunlid A."/>
        </authorList>
    </citation>
    <scope>NUCLEOTIDE SEQUENCE [LARGE SCALE GENOMIC DNA]</scope>
    <source>
        <strain evidence="2 3">CBS 101986</strain>
    </source>
</reference>
<evidence type="ECO:0000259" key="1">
    <source>
        <dbReference type="PROSITE" id="PS50181"/>
    </source>
</evidence>
<dbReference type="SUPFAM" id="SSF52047">
    <property type="entry name" value="RNI-like"/>
    <property type="match status" value="1"/>
</dbReference>
<evidence type="ECO:0000313" key="3">
    <source>
        <dbReference type="Proteomes" id="UP000567179"/>
    </source>
</evidence>
<dbReference type="Proteomes" id="UP000567179">
    <property type="component" value="Unassembled WGS sequence"/>
</dbReference>
<dbReference type="EMBL" id="JAACJJ010000029">
    <property type="protein sequence ID" value="KAF5319305.1"/>
    <property type="molecule type" value="Genomic_DNA"/>
</dbReference>
<protein>
    <recommendedName>
        <fullName evidence="1">F-box domain-containing protein</fullName>
    </recommendedName>
</protein>
<comment type="caution">
    <text evidence="2">The sequence shown here is derived from an EMBL/GenBank/DDBJ whole genome shotgun (WGS) entry which is preliminary data.</text>
</comment>
<dbReference type="InterPro" id="IPR036047">
    <property type="entry name" value="F-box-like_dom_sf"/>
</dbReference>
<dbReference type="Pfam" id="PF12937">
    <property type="entry name" value="F-box-like"/>
    <property type="match status" value="1"/>
</dbReference>
<dbReference type="PROSITE" id="PS50181">
    <property type="entry name" value="FBOX"/>
    <property type="match status" value="1"/>
</dbReference>